<dbReference type="InterPro" id="IPR011006">
    <property type="entry name" value="CheY-like_superfamily"/>
</dbReference>
<dbReference type="Gene3D" id="3.40.50.2300">
    <property type="match status" value="1"/>
</dbReference>
<dbReference type="InterPro" id="IPR052155">
    <property type="entry name" value="Biofilm_reg_signaling"/>
</dbReference>
<dbReference type="Gene3D" id="3.30.70.270">
    <property type="match status" value="1"/>
</dbReference>
<dbReference type="SUPFAM" id="SSF55785">
    <property type="entry name" value="PYP-like sensor domain (PAS domain)"/>
    <property type="match status" value="1"/>
</dbReference>
<organism evidence="5 6">
    <name type="scientific">Alteromonas pelagimontana</name>
    <dbReference type="NCBI Taxonomy" id="1858656"/>
    <lineage>
        <taxon>Bacteria</taxon>
        <taxon>Pseudomonadati</taxon>
        <taxon>Pseudomonadota</taxon>
        <taxon>Gammaproteobacteria</taxon>
        <taxon>Alteromonadales</taxon>
        <taxon>Alteromonadaceae</taxon>
        <taxon>Alteromonas/Salinimonas group</taxon>
        <taxon>Alteromonas</taxon>
    </lineage>
</organism>
<dbReference type="SUPFAM" id="SSF55073">
    <property type="entry name" value="Nucleotide cyclase"/>
    <property type="match status" value="1"/>
</dbReference>
<dbReference type="Pfam" id="PF00990">
    <property type="entry name" value="GGDEF"/>
    <property type="match status" value="1"/>
</dbReference>
<dbReference type="EMBL" id="CP052766">
    <property type="protein sequence ID" value="QJR79500.1"/>
    <property type="molecule type" value="Genomic_DNA"/>
</dbReference>
<dbReference type="InterPro" id="IPR000014">
    <property type="entry name" value="PAS"/>
</dbReference>
<evidence type="ECO:0000259" key="4">
    <source>
        <dbReference type="PROSITE" id="PS50887"/>
    </source>
</evidence>
<dbReference type="Pfam" id="PF00563">
    <property type="entry name" value="EAL"/>
    <property type="match status" value="1"/>
</dbReference>
<evidence type="ECO:0000313" key="6">
    <source>
        <dbReference type="Proteomes" id="UP000219285"/>
    </source>
</evidence>
<dbReference type="SMART" id="SM00052">
    <property type="entry name" value="EAL"/>
    <property type="match status" value="1"/>
</dbReference>
<dbReference type="PROSITE" id="PS50110">
    <property type="entry name" value="RESPONSE_REGULATORY"/>
    <property type="match status" value="1"/>
</dbReference>
<dbReference type="InterPro" id="IPR035965">
    <property type="entry name" value="PAS-like_dom_sf"/>
</dbReference>
<dbReference type="Gene3D" id="3.30.450.20">
    <property type="entry name" value="PAS domain"/>
    <property type="match status" value="1"/>
</dbReference>
<dbReference type="SMART" id="SM00448">
    <property type="entry name" value="REC"/>
    <property type="match status" value="1"/>
</dbReference>
<accession>A0A6M4M9Z0</accession>
<keyword evidence="6" id="KW-1185">Reference proteome</keyword>
<dbReference type="PANTHER" id="PTHR44757">
    <property type="entry name" value="DIGUANYLATE CYCLASE DGCP"/>
    <property type="match status" value="1"/>
</dbReference>
<dbReference type="PROSITE" id="PS50887">
    <property type="entry name" value="GGDEF"/>
    <property type="match status" value="1"/>
</dbReference>
<keyword evidence="1" id="KW-0597">Phosphoprotein</keyword>
<evidence type="ECO:0000259" key="2">
    <source>
        <dbReference type="PROSITE" id="PS50110"/>
    </source>
</evidence>
<dbReference type="NCBIfam" id="TIGR00229">
    <property type="entry name" value="sensory_box"/>
    <property type="match status" value="1"/>
</dbReference>
<dbReference type="GO" id="GO:0000160">
    <property type="term" value="P:phosphorelay signal transduction system"/>
    <property type="evidence" value="ECO:0007669"/>
    <property type="project" value="InterPro"/>
</dbReference>
<dbReference type="AlphaFoldDB" id="A0A6M4M9Z0"/>
<protein>
    <submittedName>
        <fullName evidence="5">EAL domain-containing protein</fullName>
    </submittedName>
</protein>
<evidence type="ECO:0000313" key="5">
    <source>
        <dbReference type="EMBL" id="QJR79500.1"/>
    </source>
</evidence>
<dbReference type="CDD" id="cd01949">
    <property type="entry name" value="GGDEF"/>
    <property type="match status" value="1"/>
</dbReference>
<feature type="modified residue" description="4-aspartylphosphate" evidence="1">
    <location>
        <position position="58"/>
    </location>
</feature>
<dbReference type="PANTHER" id="PTHR44757:SF2">
    <property type="entry name" value="BIOFILM ARCHITECTURE MAINTENANCE PROTEIN MBAA"/>
    <property type="match status" value="1"/>
</dbReference>
<evidence type="ECO:0000259" key="3">
    <source>
        <dbReference type="PROSITE" id="PS50883"/>
    </source>
</evidence>
<feature type="domain" description="Response regulatory" evidence="2">
    <location>
        <begin position="8"/>
        <end position="123"/>
    </location>
</feature>
<feature type="domain" description="GGDEF" evidence="4">
    <location>
        <begin position="400"/>
        <end position="529"/>
    </location>
</feature>
<dbReference type="InterPro" id="IPR035919">
    <property type="entry name" value="EAL_sf"/>
</dbReference>
<gene>
    <name evidence="5" type="ORF">CA267_001165</name>
</gene>
<dbReference type="SMART" id="SM00267">
    <property type="entry name" value="GGDEF"/>
    <property type="match status" value="1"/>
</dbReference>
<dbReference type="Proteomes" id="UP000219285">
    <property type="component" value="Chromosome"/>
</dbReference>
<dbReference type="InterPro" id="IPR029787">
    <property type="entry name" value="Nucleotide_cyclase"/>
</dbReference>
<dbReference type="InterPro" id="IPR001633">
    <property type="entry name" value="EAL_dom"/>
</dbReference>
<dbReference type="Gene3D" id="3.20.20.450">
    <property type="entry name" value="EAL domain"/>
    <property type="match status" value="1"/>
</dbReference>
<dbReference type="RefSeq" id="WP_075609171.1">
    <property type="nucleotide sequence ID" value="NZ_CP052766.1"/>
</dbReference>
<dbReference type="KEGG" id="apel:CA267_001165"/>
<name>A0A6M4M9Z0_9ALTE</name>
<reference evidence="5 6" key="2">
    <citation type="submission" date="2020-04" db="EMBL/GenBank/DDBJ databases">
        <title>Complete genome sequence of Alteromonas pelagimontana 5.12T.</title>
        <authorList>
            <person name="Sinha R.K."/>
            <person name="Krishnan K.P."/>
            <person name="Kurian J.P."/>
        </authorList>
    </citation>
    <scope>NUCLEOTIDE SEQUENCE [LARGE SCALE GENOMIC DNA]</scope>
    <source>
        <strain evidence="5 6">5.12</strain>
    </source>
</reference>
<dbReference type="CDD" id="cd00130">
    <property type="entry name" value="PAS"/>
    <property type="match status" value="1"/>
</dbReference>
<dbReference type="CDD" id="cd17534">
    <property type="entry name" value="REC_DC-like"/>
    <property type="match status" value="1"/>
</dbReference>
<sequence>MSLLKNKRVLVVEDTTIAATYLARELSNMGANVVGLARSEEQALQMVEKTRPELILMDIHLAEGGSGIDAAKVIARNYSVPLIYTTSFSDDSTLSRALETSPYGYVVKPFDAKTIKVTCETALSRFALEQKIASSEKRFRVAAEAAQFGVLELDESGKAFTFKGAKSLKNRFGAGTEMSREDFLGLFPANERQAVVDTLEKRSSLRKTIQFTDQETEGWVDIVFTEVDLKEDNVVIGAVIDVTDKQRQIKKLQLSNVILDQLVEGVAVLDEAFCVIDVNTALLGLLRIEQSALMGTNIFEFGFDQQILNKVHQLKPPKPILREKTMLLRSDGIEFPAFVTFSELESKHEKVQYVVTISDITDLSRAEKKLEALAFTDQLTGAGNRNYLKLILNENVYAGSVKALLFIDIDGFKLVNDSYGHDVGDDLLAECAARIKAVIRQNDTFIRHGGDEFIILVQETSDLAQLSERLLAVFEKQFSINNKTLKIGASIGVAESSPGITPSEMLKHADIAMYEAKKRGKNQVVFFSSQQNESIEYRLFVEQGLYNAIVNQDLYASFQPIVDSEENIVALEALCRWNNIDIGHIHPESFIPIAEETGLINALGLKMLREVCIANVLLREAGMSHIKLHVNVSILQLNSQVLVDQFLAYLKDFDVSPKDIVLEVTETAMHDNSTKRILRELAKSGFGIAIDDFGAGFASVSELTEPYTTMVKLDKSLAPTGDVTNTRNVIAESLIQLCQKLGKTVLLEGIEKEIQADFARQAGCHYMQGFLFAKPMSLTEAMQRITQKEAQAV</sequence>
<reference evidence="6" key="1">
    <citation type="submission" date="2014-12" db="EMBL/GenBank/DDBJ databases">
        <title>Complete genome sequence of a multi-drug resistant Klebsiella pneumoniae.</title>
        <authorList>
            <person name="Hua X."/>
            <person name="Chen Q."/>
            <person name="Li X."/>
            <person name="Feng Y."/>
            <person name="Ruan Z."/>
            <person name="Yu Y."/>
        </authorList>
    </citation>
    <scope>NUCLEOTIDE SEQUENCE [LARGE SCALE GENOMIC DNA]</scope>
    <source>
        <strain evidence="6">5.12</strain>
    </source>
</reference>
<dbReference type="InterPro" id="IPR000160">
    <property type="entry name" value="GGDEF_dom"/>
</dbReference>
<proteinExistence type="predicted"/>
<dbReference type="InterPro" id="IPR043128">
    <property type="entry name" value="Rev_trsase/Diguanyl_cyclase"/>
</dbReference>
<dbReference type="SUPFAM" id="SSF141868">
    <property type="entry name" value="EAL domain-like"/>
    <property type="match status" value="1"/>
</dbReference>
<dbReference type="Pfam" id="PF00072">
    <property type="entry name" value="Response_reg"/>
    <property type="match status" value="1"/>
</dbReference>
<evidence type="ECO:0000256" key="1">
    <source>
        <dbReference type="PROSITE-ProRule" id="PRU00169"/>
    </source>
</evidence>
<dbReference type="Pfam" id="PF13426">
    <property type="entry name" value="PAS_9"/>
    <property type="match status" value="1"/>
</dbReference>
<feature type="domain" description="EAL" evidence="3">
    <location>
        <begin position="538"/>
        <end position="789"/>
    </location>
</feature>
<dbReference type="InterPro" id="IPR001789">
    <property type="entry name" value="Sig_transdc_resp-reg_receiver"/>
</dbReference>
<dbReference type="NCBIfam" id="TIGR00254">
    <property type="entry name" value="GGDEF"/>
    <property type="match status" value="1"/>
</dbReference>
<dbReference type="OrthoDB" id="6597954at2"/>
<dbReference type="SUPFAM" id="SSF52172">
    <property type="entry name" value="CheY-like"/>
    <property type="match status" value="1"/>
</dbReference>
<dbReference type="CDD" id="cd01948">
    <property type="entry name" value="EAL"/>
    <property type="match status" value="1"/>
</dbReference>
<dbReference type="PROSITE" id="PS50883">
    <property type="entry name" value="EAL"/>
    <property type="match status" value="1"/>
</dbReference>